<reference evidence="1 2" key="1">
    <citation type="submission" date="2017-11" db="EMBL/GenBank/DDBJ databases">
        <title>Complete genome of Rhizobium leguminosarum Norway, an ineffective micro-symbiont.</title>
        <authorList>
            <person name="Hoffrichter A."/>
            <person name="Liang J."/>
            <person name="Brachmann A."/>
            <person name="Marin M."/>
        </authorList>
    </citation>
    <scope>NUCLEOTIDE SEQUENCE [LARGE SCALE GENOMIC DNA]</scope>
    <source>
        <strain evidence="1 2">Norway</strain>
    </source>
</reference>
<evidence type="ECO:0000313" key="1">
    <source>
        <dbReference type="EMBL" id="AUW43100.1"/>
    </source>
</evidence>
<dbReference type="AlphaFoldDB" id="A0A2K9Z4I9"/>
<protein>
    <submittedName>
        <fullName evidence="1">Uncharacterized protein</fullName>
    </submittedName>
</protein>
<evidence type="ECO:0000313" key="2">
    <source>
        <dbReference type="Proteomes" id="UP000238523"/>
    </source>
</evidence>
<organism evidence="1 2">
    <name type="scientific">Rhizobium leguminosarum</name>
    <dbReference type="NCBI Taxonomy" id="384"/>
    <lineage>
        <taxon>Bacteria</taxon>
        <taxon>Pseudomonadati</taxon>
        <taxon>Pseudomonadota</taxon>
        <taxon>Alphaproteobacteria</taxon>
        <taxon>Hyphomicrobiales</taxon>
        <taxon>Rhizobiaceae</taxon>
        <taxon>Rhizobium/Agrobacterium group</taxon>
        <taxon>Rhizobium</taxon>
    </lineage>
</organism>
<proteinExistence type="predicted"/>
<dbReference type="Proteomes" id="UP000238523">
    <property type="component" value="Chromosome"/>
</dbReference>
<gene>
    <name evidence="1" type="ORF">CUJ84_Chr002751</name>
</gene>
<sequence>MRAAGARAGEIELTLVPLSTLAGGTSPSLIEQVVSAAERITGKRVRRGKETNAILLSLPQAGWAVTEKTHFKFNKKR</sequence>
<name>A0A2K9Z4I9_RHILE</name>
<dbReference type="EMBL" id="CP025012">
    <property type="protein sequence ID" value="AUW43100.1"/>
    <property type="molecule type" value="Genomic_DNA"/>
</dbReference>
<accession>A0A2K9Z4I9</accession>